<proteinExistence type="inferred from homology"/>
<dbReference type="GO" id="GO:0000105">
    <property type="term" value="P:L-histidine biosynthetic process"/>
    <property type="evidence" value="ECO:0007669"/>
    <property type="project" value="UniProtKB-UniPathway"/>
</dbReference>
<dbReference type="InterPro" id="IPR050064">
    <property type="entry name" value="IGPS_HisA/HisF"/>
</dbReference>
<comment type="subunit">
    <text evidence="3">Heterodimer of HisH and HisF.</text>
</comment>
<dbReference type="EC" id="4.3.2.10" evidence="4"/>
<dbReference type="GO" id="GO:0000107">
    <property type="term" value="F:imidazoleglycerol-phosphate synthase activity"/>
    <property type="evidence" value="ECO:0007669"/>
    <property type="project" value="InterPro"/>
</dbReference>
<evidence type="ECO:0000313" key="17">
    <source>
        <dbReference type="Proteomes" id="UP000233365"/>
    </source>
</evidence>
<dbReference type="InterPro" id="IPR004651">
    <property type="entry name" value="HisF"/>
</dbReference>
<dbReference type="SUPFAM" id="SSF51366">
    <property type="entry name" value="Ribulose-phoshate binding barrel"/>
    <property type="match status" value="1"/>
</dbReference>
<comment type="caution">
    <text evidence="15">The sequence shown here is derived from an EMBL/GenBank/DDBJ whole genome shotgun (WGS) entry which is preliminary data.</text>
</comment>
<protein>
    <recommendedName>
        <fullName evidence="5">Imidazole glycerol phosphate synthase subunit HisF</fullName>
        <ecNumber evidence="4">4.3.2.10</ecNumber>
    </recommendedName>
    <alternativeName>
        <fullName evidence="10">IGP synthase cyclase subunit</fullName>
    </alternativeName>
    <alternativeName>
        <fullName evidence="11">IGP synthase subunit HisF</fullName>
    </alternativeName>
    <alternativeName>
        <fullName evidence="12">ImGP synthase subunit HisF</fullName>
    </alternativeName>
</protein>
<dbReference type="Pfam" id="PF00977">
    <property type="entry name" value="His_biosynth"/>
    <property type="match status" value="1"/>
</dbReference>
<dbReference type="InterPro" id="IPR006062">
    <property type="entry name" value="His_biosynth"/>
</dbReference>
<dbReference type="Gene3D" id="3.20.20.70">
    <property type="entry name" value="Aldolase class I"/>
    <property type="match status" value="1"/>
</dbReference>
<evidence type="ECO:0000256" key="3">
    <source>
        <dbReference type="ARBA" id="ARBA00011152"/>
    </source>
</evidence>
<comment type="function">
    <text evidence="9">IGPS catalyzes the conversion of PRFAR and glutamine to IGP, AICAR and glutamate. The HisF subunit catalyzes the cyclization activity that produces IGP and AICAR from PRFAR using the ammonia provided by the HisH subunit.</text>
</comment>
<evidence type="ECO:0000256" key="5">
    <source>
        <dbReference type="ARBA" id="ARBA00016318"/>
    </source>
</evidence>
<keyword evidence="6 14" id="KW-0028">Amino-acid biosynthesis</keyword>
<evidence type="ECO:0000256" key="1">
    <source>
        <dbReference type="ARBA" id="ARBA00005091"/>
    </source>
</evidence>
<dbReference type="Proteomes" id="UP000664405">
    <property type="component" value="Unassembled WGS sequence"/>
</dbReference>
<keyword evidence="7 14" id="KW-0368">Histidine biosynthesis</keyword>
<comment type="catalytic activity">
    <reaction evidence="13">
        <text>5-[(5-phospho-1-deoxy-D-ribulos-1-ylimino)methylamino]-1-(5-phospho-beta-D-ribosyl)imidazole-4-carboxamide + L-glutamine = D-erythro-1-(imidazol-4-yl)glycerol 3-phosphate + 5-amino-1-(5-phospho-beta-D-ribosyl)imidazole-4-carboxamide + L-glutamate + H(+)</text>
        <dbReference type="Rhea" id="RHEA:24793"/>
        <dbReference type="ChEBI" id="CHEBI:15378"/>
        <dbReference type="ChEBI" id="CHEBI:29985"/>
        <dbReference type="ChEBI" id="CHEBI:58278"/>
        <dbReference type="ChEBI" id="CHEBI:58359"/>
        <dbReference type="ChEBI" id="CHEBI:58475"/>
        <dbReference type="ChEBI" id="CHEBI:58525"/>
        <dbReference type="EC" id="4.3.2.10"/>
    </reaction>
</comment>
<evidence type="ECO:0000256" key="11">
    <source>
        <dbReference type="ARBA" id="ARBA00031409"/>
    </source>
</evidence>
<accession>A0A8I1M663</accession>
<sequence length="251" mass="26663">MLKTRVIPTLLFKDFGLVKGKKFDSWRRVGSAMQAVSVYNMRDVDELIFLDISASPNGAEPDFEQVEELARECNMPLTVGGGVNKVSDIRKLLEVGADKVAINTAAYYKQGLVEEASKLFGSQCIVASVDVSTGSGEPEVVACCGTKQTGLRPVDAVKRLEASGAGEILLTSIDNDGLMNGYDIDLIKSVVEAVSIPVIASGGAGTYQHMVDAIVVGGASAVAAASIFHFTECTPSQARDYLRLNGIPTRK</sequence>
<dbReference type="CDD" id="cd04731">
    <property type="entry name" value="HisF"/>
    <property type="match status" value="1"/>
</dbReference>
<evidence type="ECO:0000313" key="16">
    <source>
        <dbReference type="EMBL" id="PKR52349.1"/>
    </source>
</evidence>
<keyword evidence="8 15" id="KW-0456">Lyase</keyword>
<organism evidence="15 18">
    <name type="scientific">Thalassospira povalilytica</name>
    <dbReference type="NCBI Taxonomy" id="732237"/>
    <lineage>
        <taxon>Bacteria</taxon>
        <taxon>Pseudomonadati</taxon>
        <taxon>Pseudomonadota</taxon>
        <taxon>Alphaproteobacteria</taxon>
        <taxon>Rhodospirillales</taxon>
        <taxon>Thalassospiraceae</taxon>
        <taxon>Thalassospira</taxon>
    </lineage>
</organism>
<dbReference type="EMBL" id="PGTS01000001">
    <property type="protein sequence ID" value="PKR52349.1"/>
    <property type="molecule type" value="Genomic_DNA"/>
</dbReference>
<evidence type="ECO:0000256" key="7">
    <source>
        <dbReference type="ARBA" id="ARBA00023102"/>
    </source>
</evidence>
<evidence type="ECO:0000256" key="9">
    <source>
        <dbReference type="ARBA" id="ARBA00025475"/>
    </source>
</evidence>
<evidence type="ECO:0000256" key="12">
    <source>
        <dbReference type="ARBA" id="ARBA00032401"/>
    </source>
</evidence>
<dbReference type="EMBL" id="JAEKJW010000001">
    <property type="protein sequence ID" value="MBN8195901.1"/>
    <property type="molecule type" value="Genomic_DNA"/>
</dbReference>
<keyword evidence="17" id="KW-1185">Reference proteome</keyword>
<evidence type="ECO:0000256" key="13">
    <source>
        <dbReference type="ARBA" id="ARBA00047838"/>
    </source>
</evidence>
<evidence type="ECO:0000256" key="2">
    <source>
        <dbReference type="ARBA" id="ARBA00009667"/>
    </source>
</evidence>
<reference evidence="16 17" key="1">
    <citation type="submission" date="2017-11" db="EMBL/GenBank/DDBJ databases">
        <title>Biodiversity and function of Thalassospira species in the particle-attached aromatic-hydrocarbon-degrading consortia from the surface seawater of the China South Sea.</title>
        <authorList>
            <person name="Dong C."/>
            <person name="Liu R."/>
            <person name="Shao Z."/>
        </authorList>
    </citation>
    <scope>NUCLEOTIDE SEQUENCE [LARGE SCALE GENOMIC DNA]</scope>
    <source>
        <strain evidence="16 17">139Z-12</strain>
    </source>
</reference>
<dbReference type="Proteomes" id="UP000233365">
    <property type="component" value="Unassembled WGS sequence"/>
</dbReference>
<dbReference type="GO" id="GO:0016829">
    <property type="term" value="F:lyase activity"/>
    <property type="evidence" value="ECO:0007669"/>
    <property type="project" value="UniProtKB-KW"/>
</dbReference>
<reference evidence="15" key="2">
    <citation type="submission" date="2020-12" db="EMBL/GenBank/DDBJ databases">
        <title>Oil enriched cultivation method for isolating marine PHA-producing bacteria.</title>
        <authorList>
            <person name="Zheng W."/>
            <person name="Yu S."/>
            <person name="Huang Y."/>
        </authorList>
    </citation>
    <scope>NUCLEOTIDE SEQUENCE</scope>
    <source>
        <strain evidence="15">SY-2-3</strain>
    </source>
</reference>
<evidence type="ECO:0000256" key="10">
    <source>
        <dbReference type="ARBA" id="ARBA00030264"/>
    </source>
</evidence>
<evidence type="ECO:0000256" key="8">
    <source>
        <dbReference type="ARBA" id="ARBA00023239"/>
    </source>
</evidence>
<comment type="similarity">
    <text evidence="2 14">Belongs to the HisA/HisF family.</text>
</comment>
<evidence type="ECO:0000256" key="14">
    <source>
        <dbReference type="RuleBase" id="RU003657"/>
    </source>
</evidence>
<dbReference type="AlphaFoldDB" id="A0A8I1M663"/>
<name>A0A8I1M663_9PROT</name>
<dbReference type="InterPro" id="IPR013785">
    <property type="entry name" value="Aldolase_TIM"/>
</dbReference>
<dbReference type="InterPro" id="IPR011060">
    <property type="entry name" value="RibuloseP-bd_barrel"/>
</dbReference>
<evidence type="ECO:0000256" key="6">
    <source>
        <dbReference type="ARBA" id="ARBA00022605"/>
    </source>
</evidence>
<dbReference type="RefSeq" id="WP_101245529.1">
    <property type="nucleotide sequence ID" value="NZ_JAEKJW010000001.1"/>
</dbReference>
<comment type="pathway">
    <text evidence="1">Amino-acid biosynthesis; L-histidine biosynthesis; L-histidine from 5-phospho-alpha-D-ribose 1-diphosphate: step 5/9.</text>
</comment>
<evidence type="ECO:0000256" key="4">
    <source>
        <dbReference type="ARBA" id="ARBA00012809"/>
    </source>
</evidence>
<dbReference type="UniPathway" id="UPA00031">
    <property type="reaction ID" value="UER00010"/>
</dbReference>
<gene>
    <name evidence="15" type="primary">hisF</name>
    <name evidence="16" type="ORF">CU041_01715</name>
    <name evidence="15" type="ORF">JF547_05410</name>
</gene>
<dbReference type="PANTHER" id="PTHR21235:SF2">
    <property type="entry name" value="IMIDAZOLE GLYCEROL PHOSPHATE SYNTHASE HISHF"/>
    <property type="match status" value="1"/>
</dbReference>
<dbReference type="PANTHER" id="PTHR21235">
    <property type="entry name" value="IMIDAZOLE GLYCEROL PHOSPHATE SYNTHASE SUBUNIT HISF/H IGP SYNTHASE SUBUNIT HISF/H"/>
    <property type="match status" value="1"/>
</dbReference>
<evidence type="ECO:0000313" key="18">
    <source>
        <dbReference type="Proteomes" id="UP000664405"/>
    </source>
</evidence>
<evidence type="ECO:0000313" key="15">
    <source>
        <dbReference type="EMBL" id="MBN8195901.1"/>
    </source>
</evidence>